<keyword evidence="1" id="KW-0732">Signal</keyword>
<evidence type="ECO:0000256" key="1">
    <source>
        <dbReference type="SAM" id="SignalP"/>
    </source>
</evidence>
<reference evidence="2 3" key="1">
    <citation type="journal article" date="2016" name="Genome Biol. Evol.">
        <title>Gene Family Evolution Reflects Adaptation to Soil Environmental Stressors in the Genome of the Collembolan Orchesella cincta.</title>
        <authorList>
            <person name="Faddeeva-Vakhrusheva A."/>
            <person name="Derks M.F."/>
            <person name="Anvar S.Y."/>
            <person name="Agamennone V."/>
            <person name="Suring W."/>
            <person name="Smit S."/>
            <person name="van Straalen N.M."/>
            <person name="Roelofs D."/>
        </authorList>
    </citation>
    <scope>NUCLEOTIDE SEQUENCE [LARGE SCALE GENOMIC DNA]</scope>
    <source>
        <tissue evidence="2">Mixed pool</tissue>
    </source>
</reference>
<keyword evidence="3" id="KW-1185">Reference proteome</keyword>
<protein>
    <submittedName>
        <fullName evidence="2">Uncharacterized protein</fullName>
    </submittedName>
</protein>
<evidence type="ECO:0000313" key="3">
    <source>
        <dbReference type="Proteomes" id="UP000094527"/>
    </source>
</evidence>
<accession>A0A1D2MJF6</accession>
<dbReference type="Proteomes" id="UP000094527">
    <property type="component" value="Unassembled WGS sequence"/>
</dbReference>
<sequence>MLTMELNLKVCFFPAILLLLVASHGFLASASVVSNSIYSIDFYNDVESKNLSLTVDTETNRVGLGEFSPTNAHQRFIARANSGSNPMSNNTFTMFSEVQPWNWVDHIVESTKFVNIKKVPQVLGVIGGSKEVLEESYQGSTGQKWYMVPAPGSEADENLGLITNLLLRMCLIGQGENELLTIVHATFRIPTKSSG</sequence>
<organism evidence="2 3">
    <name type="scientific">Orchesella cincta</name>
    <name type="common">Springtail</name>
    <name type="synonym">Podura cincta</name>
    <dbReference type="NCBI Taxonomy" id="48709"/>
    <lineage>
        <taxon>Eukaryota</taxon>
        <taxon>Metazoa</taxon>
        <taxon>Ecdysozoa</taxon>
        <taxon>Arthropoda</taxon>
        <taxon>Hexapoda</taxon>
        <taxon>Collembola</taxon>
        <taxon>Entomobryomorpha</taxon>
        <taxon>Entomobryoidea</taxon>
        <taxon>Orchesellidae</taxon>
        <taxon>Orchesellinae</taxon>
        <taxon>Orchesella</taxon>
    </lineage>
</organism>
<dbReference type="EMBL" id="LJIJ01001075">
    <property type="protein sequence ID" value="ODM93103.1"/>
    <property type="molecule type" value="Genomic_DNA"/>
</dbReference>
<proteinExistence type="predicted"/>
<evidence type="ECO:0000313" key="2">
    <source>
        <dbReference type="EMBL" id="ODM93103.1"/>
    </source>
</evidence>
<comment type="caution">
    <text evidence="2">The sequence shown here is derived from an EMBL/GenBank/DDBJ whole genome shotgun (WGS) entry which is preliminary data.</text>
</comment>
<dbReference type="OrthoDB" id="10558387at2759"/>
<feature type="signal peptide" evidence="1">
    <location>
        <begin position="1"/>
        <end position="30"/>
    </location>
</feature>
<name>A0A1D2MJF6_ORCCI</name>
<feature type="chain" id="PRO_5008904140" evidence="1">
    <location>
        <begin position="31"/>
        <end position="195"/>
    </location>
</feature>
<gene>
    <name evidence="2" type="ORF">Ocin01_13580</name>
</gene>
<dbReference type="AlphaFoldDB" id="A0A1D2MJF6"/>